<organism evidence="1 2">
    <name type="scientific">Thermotoga neapolitana (strain ATCC 49049 / DSM 4359 / NBRC 107923 / NS-E)</name>
    <dbReference type="NCBI Taxonomy" id="309803"/>
    <lineage>
        <taxon>Bacteria</taxon>
        <taxon>Thermotogati</taxon>
        <taxon>Thermotogota</taxon>
        <taxon>Thermotogae</taxon>
        <taxon>Thermotogales</taxon>
        <taxon>Thermotogaceae</taxon>
        <taxon>Thermotoga</taxon>
    </lineage>
</organism>
<sequence>MRVQIGGPILGTSRFRRYDLGGCSLMIGRKHTGKLPDIDFSAKSVQEIGKDLMNALDEFILERDGKVFLKLARPLTLRYSRDLTIRIDPFLTPAFLIFEDFEDGRGCVVMARTEETAEDLIKKFDETVKWPEDFPGFLKTVKKNDQVLGVVGNVGKVTGIWTRGSIVVI</sequence>
<dbReference type="STRING" id="309803.CTN_1796"/>
<protein>
    <submittedName>
        <fullName evidence="1">Uncharacterized protein</fullName>
    </submittedName>
</protein>
<evidence type="ECO:0000313" key="1">
    <source>
        <dbReference type="EMBL" id="ACM23972.1"/>
    </source>
</evidence>
<name>B9KAI9_THENN</name>
<dbReference type="EMBL" id="CP000916">
    <property type="protein sequence ID" value="ACM23972.1"/>
    <property type="molecule type" value="Genomic_DNA"/>
</dbReference>
<accession>B9KAI9</accession>
<dbReference type="AlphaFoldDB" id="B9KAI9"/>
<evidence type="ECO:0000313" key="2">
    <source>
        <dbReference type="Proteomes" id="UP000000445"/>
    </source>
</evidence>
<dbReference type="HOGENOM" id="CLU_1577757_0_0_0"/>
<dbReference type="Proteomes" id="UP000000445">
    <property type="component" value="Chromosome"/>
</dbReference>
<dbReference type="RefSeq" id="WP_015920210.1">
    <property type="nucleotide sequence ID" value="NC_011978.1"/>
</dbReference>
<reference evidence="1 2" key="1">
    <citation type="journal article" date="2009" name="Biosci. Biotechnol. Biochem.">
        <title>WeGAS: a web-based microbial genome annotation system.</title>
        <authorList>
            <person name="Lee D."/>
            <person name="Seo H."/>
            <person name="Park C."/>
            <person name="Park K."/>
        </authorList>
    </citation>
    <scope>NUCLEOTIDE SEQUENCE [LARGE SCALE GENOMIC DNA]</scope>
    <source>
        <strain evidence="2">ATCC 49049 / DSM 4359 / NBRC 107923 / NS-E</strain>
    </source>
</reference>
<dbReference type="KEGG" id="tna:CTN_1796"/>
<gene>
    <name evidence="1" type="ordered locus">CTN_1796</name>
</gene>
<proteinExistence type="predicted"/>
<keyword evidence="2" id="KW-1185">Reference proteome</keyword>